<dbReference type="SMART" id="SM00696">
    <property type="entry name" value="DM9"/>
    <property type="match status" value="2"/>
</dbReference>
<dbReference type="OrthoDB" id="2142040at2759"/>
<feature type="compositionally biased region" description="Low complexity" evidence="1">
    <location>
        <begin position="174"/>
        <end position="187"/>
    </location>
</feature>
<sequence length="193" mass="21352">MSSKSSSKNKNKMPFSWRQSNNSERFPKQAVQGGTDVGGHEIFVGRAMHCDIMLPAKIIPVTHSASVSYNGSEIPVHNYEVLTGRARSFKWIPASDGNVAPGAISVGEYGNEHLFIGRAPYQSSMTIGKIHPSHRVLYIPFGGYEVPFQHYEVLVCAQKDKNKKDRKNKKKRGSSSSSSYTSSSSDTNDVKRK</sequence>
<reference evidence="2" key="1">
    <citation type="submission" date="2022-01" db="EMBL/GenBank/DDBJ databases">
        <authorList>
            <person name="King R."/>
        </authorList>
    </citation>
    <scope>NUCLEOTIDE SEQUENCE</scope>
</reference>
<keyword evidence="3" id="KW-1185">Reference proteome</keyword>
<dbReference type="Pfam" id="PF11901">
    <property type="entry name" value="DM9"/>
    <property type="match status" value="1"/>
</dbReference>
<accession>A0A9N9S9G8</accession>
<dbReference type="InterPro" id="IPR006616">
    <property type="entry name" value="DM9_repeat"/>
</dbReference>
<feature type="compositionally biased region" description="Basic residues" evidence="1">
    <location>
        <begin position="164"/>
        <end position="173"/>
    </location>
</feature>
<organism evidence="2 3">
    <name type="scientific">Chironomus riparius</name>
    <dbReference type="NCBI Taxonomy" id="315576"/>
    <lineage>
        <taxon>Eukaryota</taxon>
        <taxon>Metazoa</taxon>
        <taxon>Ecdysozoa</taxon>
        <taxon>Arthropoda</taxon>
        <taxon>Hexapoda</taxon>
        <taxon>Insecta</taxon>
        <taxon>Pterygota</taxon>
        <taxon>Neoptera</taxon>
        <taxon>Endopterygota</taxon>
        <taxon>Diptera</taxon>
        <taxon>Nematocera</taxon>
        <taxon>Chironomoidea</taxon>
        <taxon>Chironomidae</taxon>
        <taxon>Chironominae</taxon>
        <taxon>Chironomus</taxon>
    </lineage>
</organism>
<dbReference type="AlphaFoldDB" id="A0A9N9S9G8"/>
<evidence type="ECO:0000256" key="1">
    <source>
        <dbReference type="SAM" id="MobiDB-lite"/>
    </source>
</evidence>
<reference evidence="2" key="2">
    <citation type="submission" date="2022-10" db="EMBL/GenBank/DDBJ databases">
        <authorList>
            <consortium name="ENA_rothamsted_submissions"/>
            <consortium name="culmorum"/>
            <person name="King R."/>
        </authorList>
    </citation>
    <scope>NUCLEOTIDE SEQUENCE</scope>
</reference>
<name>A0A9N9S9G8_9DIPT</name>
<gene>
    <name evidence="2" type="ORF">CHIRRI_LOCUS14670</name>
</gene>
<protein>
    <submittedName>
        <fullName evidence="2">Uncharacterized protein</fullName>
    </submittedName>
</protein>
<dbReference type="Proteomes" id="UP001153620">
    <property type="component" value="Chromosome 4"/>
</dbReference>
<evidence type="ECO:0000313" key="3">
    <source>
        <dbReference type="Proteomes" id="UP001153620"/>
    </source>
</evidence>
<proteinExistence type="predicted"/>
<dbReference type="PANTHER" id="PTHR31649:SF10">
    <property type="entry name" value="IP19903P-RELATED"/>
    <property type="match status" value="1"/>
</dbReference>
<feature type="region of interest" description="Disordered" evidence="1">
    <location>
        <begin position="159"/>
        <end position="193"/>
    </location>
</feature>
<dbReference type="PANTHER" id="PTHR31649">
    <property type="entry name" value="AGAP009604-PA"/>
    <property type="match status" value="1"/>
</dbReference>
<feature type="region of interest" description="Disordered" evidence="1">
    <location>
        <begin position="1"/>
        <end position="33"/>
    </location>
</feature>
<evidence type="ECO:0000313" key="2">
    <source>
        <dbReference type="EMBL" id="CAG9811863.1"/>
    </source>
</evidence>
<dbReference type="EMBL" id="OU895880">
    <property type="protein sequence ID" value="CAG9811863.1"/>
    <property type="molecule type" value="Genomic_DNA"/>
</dbReference>